<dbReference type="GO" id="GO:0006526">
    <property type="term" value="P:L-arginine biosynthetic process"/>
    <property type="evidence" value="ECO:0007669"/>
    <property type="project" value="InterPro"/>
</dbReference>
<comment type="subunit">
    <text evidence="1">Heterotetramer of two alpha and two beta chains.</text>
</comment>
<evidence type="ECO:0008006" key="3">
    <source>
        <dbReference type="Google" id="ProtNLM"/>
    </source>
</evidence>
<dbReference type="PANTHER" id="PTHR23100">
    <property type="entry name" value="ARGININE BIOSYNTHESIS BIFUNCTIONAL PROTEIN ARGJ"/>
    <property type="match status" value="1"/>
</dbReference>
<dbReference type="Proteomes" id="UP000886400">
    <property type="component" value="Unassembled WGS sequence"/>
</dbReference>
<name>A0A7C6ED04_DESAE</name>
<dbReference type="AlphaFoldDB" id="A0A7C6ED04"/>
<proteinExistence type="predicted"/>
<sequence length="101" mass="11105">MNCKITHDGFDVFESIKTASIRSGIKKKGEDLALIYFKRQATFAAVFTTNKVKAHCVVYDEELLKENQTVRAVLINSGNANACNANGVEAIKEITHTLASE</sequence>
<organism evidence="2">
    <name type="scientific">Desulfurella acetivorans</name>
    <dbReference type="NCBI Taxonomy" id="33002"/>
    <lineage>
        <taxon>Bacteria</taxon>
        <taxon>Pseudomonadati</taxon>
        <taxon>Campylobacterota</taxon>
        <taxon>Desulfurellia</taxon>
        <taxon>Desulfurellales</taxon>
        <taxon>Desulfurellaceae</taxon>
        <taxon>Desulfurella</taxon>
    </lineage>
</organism>
<accession>A0A7C6ED04</accession>
<comment type="caution">
    <text evidence="2">The sequence shown here is derived from an EMBL/GenBank/DDBJ whole genome shotgun (WGS) entry which is preliminary data.</text>
</comment>
<dbReference type="SUPFAM" id="SSF56266">
    <property type="entry name" value="DmpA/ArgJ-like"/>
    <property type="match status" value="1"/>
</dbReference>
<evidence type="ECO:0000313" key="2">
    <source>
        <dbReference type="EMBL" id="HHS48576.1"/>
    </source>
</evidence>
<dbReference type="PANTHER" id="PTHR23100:SF0">
    <property type="entry name" value="ARGININE BIOSYNTHESIS BIFUNCTIONAL PROTEIN ARGJ, MITOCHONDRIAL"/>
    <property type="match status" value="1"/>
</dbReference>
<feature type="non-terminal residue" evidence="2">
    <location>
        <position position="101"/>
    </location>
</feature>
<dbReference type="GO" id="GO:0006592">
    <property type="term" value="P:ornithine biosynthetic process"/>
    <property type="evidence" value="ECO:0007669"/>
    <property type="project" value="TreeGrafter"/>
</dbReference>
<protein>
    <recommendedName>
        <fullName evidence="3">Bifunctional ornithine acetyltransferase/N-acetylglutamate synthase</fullName>
    </recommendedName>
</protein>
<dbReference type="InterPro" id="IPR016117">
    <property type="entry name" value="ArgJ-like_dom_sf"/>
</dbReference>
<dbReference type="InterPro" id="IPR002813">
    <property type="entry name" value="Arg_biosynth_ArgJ"/>
</dbReference>
<dbReference type="GO" id="GO:0004358">
    <property type="term" value="F:L-glutamate N-acetyltransferase activity, acting on acetyl-L-ornithine as donor"/>
    <property type="evidence" value="ECO:0007669"/>
    <property type="project" value="InterPro"/>
</dbReference>
<evidence type="ECO:0000256" key="1">
    <source>
        <dbReference type="ARBA" id="ARBA00011475"/>
    </source>
</evidence>
<gene>
    <name evidence="2" type="ORF">ENM99_01760</name>
</gene>
<dbReference type="GO" id="GO:0004042">
    <property type="term" value="F:L-glutamate N-acetyltransferase activity"/>
    <property type="evidence" value="ECO:0007669"/>
    <property type="project" value="TreeGrafter"/>
</dbReference>
<dbReference type="Pfam" id="PF01960">
    <property type="entry name" value="ArgJ"/>
    <property type="match status" value="1"/>
</dbReference>
<reference evidence="2" key="1">
    <citation type="journal article" date="2020" name="mSystems">
        <title>Genome- and Community-Level Interaction Insights into Carbon Utilization and Element Cycling Functions of Hydrothermarchaeota in Hydrothermal Sediment.</title>
        <authorList>
            <person name="Zhou Z."/>
            <person name="Liu Y."/>
            <person name="Xu W."/>
            <person name="Pan J."/>
            <person name="Luo Z.H."/>
            <person name="Li M."/>
        </authorList>
    </citation>
    <scope>NUCLEOTIDE SEQUENCE [LARGE SCALE GENOMIC DNA]</scope>
    <source>
        <strain evidence="2">SpSt-1135</strain>
    </source>
</reference>
<dbReference type="EMBL" id="DRZX01000081">
    <property type="protein sequence ID" value="HHS48576.1"/>
    <property type="molecule type" value="Genomic_DNA"/>
</dbReference>
<dbReference type="Gene3D" id="3.60.70.12">
    <property type="entry name" value="L-amino peptidase D-ALA esterase/amidase"/>
    <property type="match status" value="1"/>
</dbReference>